<dbReference type="EMBL" id="LDSE01000038">
    <property type="protein sequence ID" value="KTS65805.1"/>
    <property type="molecule type" value="Genomic_DNA"/>
</dbReference>
<name>A0A8E1RVG6_9GAMM</name>
<reference evidence="1 2" key="1">
    <citation type="journal article" date="2016" name="Front. Microbiol.">
        <title>Genomic Resource of Rice Seed Associated Bacteria.</title>
        <authorList>
            <person name="Midha S."/>
            <person name="Bansal K."/>
            <person name="Sharma S."/>
            <person name="Kumar N."/>
            <person name="Patil P.P."/>
            <person name="Chaudhry V."/>
            <person name="Patil P.B."/>
        </authorList>
    </citation>
    <scope>NUCLEOTIDE SEQUENCE [LARGE SCALE GENOMIC DNA]</scope>
    <source>
        <strain evidence="1 2">SA3</strain>
    </source>
</reference>
<proteinExistence type="predicted"/>
<protein>
    <submittedName>
        <fullName evidence="1">Uncharacterized protein</fullName>
    </submittedName>
</protein>
<evidence type="ECO:0000313" key="1">
    <source>
        <dbReference type="EMBL" id="KTS65805.1"/>
    </source>
</evidence>
<gene>
    <name evidence="1" type="ORF">SA3R_19600</name>
</gene>
<comment type="caution">
    <text evidence="1">The sequence shown here is derived from an EMBL/GenBank/DDBJ whole genome shotgun (WGS) entry which is preliminary data.</text>
</comment>
<sequence length="81" mass="9180">MKNIAEPVFIQAFIPNATVETLNKSVLRWLTWLNKSLLHTMLKGPLIECAAGKLRALISSYCRRIASKERDAVQNTRDLNP</sequence>
<organism evidence="1 2">
    <name type="scientific">Pantoea dispersa</name>
    <dbReference type="NCBI Taxonomy" id="59814"/>
    <lineage>
        <taxon>Bacteria</taxon>
        <taxon>Pseudomonadati</taxon>
        <taxon>Pseudomonadota</taxon>
        <taxon>Gammaproteobacteria</taxon>
        <taxon>Enterobacterales</taxon>
        <taxon>Erwiniaceae</taxon>
        <taxon>Pantoea</taxon>
    </lineage>
</organism>
<dbReference type="AlphaFoldDB" id="A0A8E1RVG6"/>
<dbReference type="Proteomes" id="UP000071979">
    <property type="component" value="Unassembled WGS sequence"/>
</dbReference>
<evidence type="ECO:0000313" key="2">
    <source>
        <dbReference type="Proteomes" id="UP000071979"/>
    </source>
</evidence>
<accession>A0A8E1RVG6</accession>